<dbReference type="Proteomes" id="UP000038830">
    <property type="component" value="Unassembled WGS sequence"/>
</dbReference>
<evidence type="ECO:0000256" key="7">
    <source>
        <dbReference type="ARBA" id="ARBA00022927"/>
    </source>
</evidence>
<evidence type="ECO:0000256" key="8">
    <source>
        <dbReference type="ARBA" id="ARBA00023136"/>
    </source>
</evidence>
<dbReference type="EMBL" id="CDQK01000002">
    <property type="protein sequence ID" value="CEP21567.1"/>
    <property type="molecule type" value="Genomic_DNA"/>
</dbReference>
<evidence type="ECO:0000313" key="13">
    <source>
        <dbReference type="EMBL" id="CEP21567.1"/>
    </source>
</evidence>
<dbReference type="SUPFAM" id="SSF64356">
    <property type="entry name" value="SNARE-like"/>
    <property type="match status" value="1"/>
</dbReference>
<evidence type="ECO:0000256" key="3">
    <source>
        <dbReference type="ARBA" id="ARBA00004277"/>
    </source>
</evidence>
<feature type="domain" description="MHD" evidence="12">
    <location>
        <begin position="175"/>
        <end position="451"/>
    </location>
</feature>
<dbReference type="Gene3D" id="2.60.40.1170">
    <property type="entry name" value="Mu homology domain, subdomain B"/>
    <property type="match status" value="2"/>
</dbReference>
<evidence type="ECO:0000256" key="5">
    <source>
        <dbReference type="ARBA" id="ARBA00022475"/>
    </source>
</evidence>
<dbReference type="Gene3D" id="3.30.450.60">
    <property type="match status" value="1"/>
</dbReference>
<proteinExistence type="inferred from homology"/>
<dbReference type="FunFam" id="3.30.450.60:FF:000002">
    <property type="entry name" value="AP-2 complex subunit mu, putative"/>
    <property type="match status" value="1"/>
</dbReference>
<dbReference type="CDD" id="cd14836">
    <property type="entry name" value="AP2_Mu_N"/>
    <property type="match status" value="1"/>
</dbReference>
<dbReference type="AlphaFoldDB" id="A0A0H5C1Y8"/>
<dbReference type="InterPro" id="IPR022775">
    <property type="entry name" value="AP_mu_sigma_su"/>
</dbReference>
<dbReference type="PIRSF" id="PIRSF005992">
    <property type="entry name" value="Clathrin_mu"/>
    <property type="match status" value="1"/>
</dbReference>
<dbReference type="InterPro" id="IPR036168">
    <property type="entry name" value="AP2_Mu_C_sf"/>
</dbReference>
<keyword evidence="10" id="KW-0968">Cytoplasmic vesicle</keyword>
<dbReference type="InterPro" id="IPR050431">
    <property type="entry name" value="Adaptor_comp_med_subunit"/>
</dbReference>
<sequence>MINALFIFSQRGDILISRLFRDGIKRNIADVFRVQVISNLDLRSPVLTLGSTSFLHTKHNNLWVVAVTRSNTDASVIFEFLLSFTQLLEQYLGSLDEESVLDNFSTIYDLLDEVLDCGYPQSMDINHLKQIIPIVTNGNGSSKQMIKPILAKSTSTPDLVNSDVPWRKLGIKYRKNEIYLDVYEKVNVLISHDGRIIKSYINGHIDMKTHLSGMPVCKFGLNDSLSLNNEEADFLSEYDVKNKNAIPKAAAGSVILEDCKFHQCVQLDKFDSERVIKFIPPDGEFELMRYRTSENLNLPFKLTPLVSEIGLDKYEIRLSLKSLFPEKLIATGVVVKIPTTSTTIKVDFAQSGGKSKFSAEEGCILWKFSKFSGLTEHSLTATVTLAQSSYSDRNNYYQNSLSRAPITLNFELLMFSSSGLVVRFLKVQERAQYNTIKWIRYIAQGGSYEVRY</sequence>
<keyword evidence="8" id="KW-0472">Membrane</keyword>
<dbReference type="PRINTS" id="PR00314">
    <property type="entry name" value="CLATHRINADPT"/>
</dbReference>
<dbReference type="PROSITE" id="PS51072">
    <property type="entry name" value="MHD"/>
    <property type="match status" value="1"/>
</dbReference>
<evidence type="ECO:0000256" key="2">
    <source>
        <dbReference type="ARBA" id="ARBA00004236"/>
    </source>
</evidence>
<dbReference type="Pfam" id="PF01217">
    <property type="entry name" value="Clat_adaptor_s"/>
    <property type="match status" value="1"/>
</dbReference>
<accession>A0A0H5C1Y8</accession>
<evidence type="ECO:0000256" key="10">
    <source>
        <dbReference type="ARBA" id="ARBA00023329"/>
    </source>
</evidence>
<dbReference type="GO" id="GO:0006886">
    <property type="term" value="P:intracellular protein transport"/>
    <property type="evidence" value="ECO:0007669"/>
    <property type="project" value="UniProtKB-UniRule"/>
</dbReference>
<evidence type="ECO:0000256" key="11">
    <source>
        <dbReference type="PIRNR" id="PIRNR005992"/>
    </source>
</evidence>
<keyword evidence="9" id="KW-0168">Coated pit</keyword>
<dbReference type="GO" id="GO:0006897">
    <property type="term" value="P:endocytosis"/>
    <property type="evidence" value="ECO:0007669"/>
    <property type="project" value="UniProtKB-KW"/>
</dbReference>
<gene>
    <name evidence="13" type="ORF">BN1211_1697</name>
</gene>
<evidence type="ECO:0000259" key="12">
    <source>
        <dbReference type="PROSITE" id="PS51072"/>
    </source>
</evidence>
<keyword evidence="6" id="KW-0254">Endocytosis</keyword>
<dbReference type="InterPro" id="IPR018240">
    <property type="entry name" value="Clathrin_mu_CS"/>
</dbReference>
<dbReference type="SUPFAM" id="SSF49447">
    <property type="entry name" value="Second domain of Mu2 adaptin subunit (ap50) of ap2 adaptor"/>
    <property type="match status" value="1"/>
</dbReference>
<dbReference type="GO" id="GO:0005886">
    <property type="term" value="C:plasma membrane"/>
    <property type="evidence" value="ECO:0007669"/>
    <property type="project" value="UniProtKB-SubCell"/>
</dbReference>
<dbReference type="PROSITE" id="PS00991">
    <property type="entry name" value="CLAT_ADAPTOR_M_2"/>
    <property type="match status" value="1"/>
</dbReference>
<dbReference type="InterPro" id="IPR001392">
    <property type="entry name" value="Clathrin_mu"/>
</dbReference>
<comment type="subcellular location">
    <subcellularLocation>
        <location evidence="2">Cell membrane</location>
    </subcellularLocation>
    <subcellularLocation>
        <location evidence="1">Cytoplasmic vesicle membrane</location>
    </subcellularLocation>
    <subcellularLocation>
        <location evidence="3">Membrane</location>
        <location evidence="3">Coated pit</location>
        <topology evidence="3">Peripheral membrane protein</topology>
        <orientation evidence="3">Cytoplasmic side</orientation>
    </subcellularLocation>
</comment>
<name>A0A0H5C1Y8_CYBJN</name>
<organism evidence="13 14">
    <name type="scientific">Cyberlindnera jadinii (strain ATCC 18201 / CBS 1600 / BCRC 20928 / JCM 3617 / NBRC 0987 / NRRL Y-1542)</name>
    <name type="common">Torula yeast</name>
    <name type="synonym">Candida utilis</name>
    <dbReference type="NCBI Taxonomy" id="983966"/>
    <lineage>
        <taxon>Eukaryota</taxon>
        <taxon>Fungi</taxon>
        <taxon>Dikarya</taxon>
        <taxon>Ascomycota</taxon>
        <taxon>Saccharomycotina</taxon>
        <taxon>Saccharomycetes</taxon>
        <taxon>Phaffomycetales</taxon>
        <taxon>Phaffomycetaceae</taxon>
        <taxon>Cyberlindnera</taxon>
    </lineage>
</organism>
<evidence type="ECO:0000256" key="9">
    <source>
        <dbReference type="ARBA" id="ARBA00023176"/>
    </source>
</evidence>
<keyword evidence="4 11" id="KW-0813">Transport</keyword>
<dbReference type="InterPro" id="IPR043512">
    <property type="entry name" value="Mu2_C"/>
</dbReference>
<keyword evidence="5" id="KW-1003">Cell membrane</keyword>
<evidence type="ECO:0000256" key="6">
    <source>
        <dbReference type="ARBA" id="ARBA00022583"/>
    </source>
</evidence>
<dbReference type="CDD" id="cd09251">
    <property type="entry name" value="AP-2_Mu2_Cterm"/>
    <property type="match status" value="1"/>
</dbReference>
<evidence type="ECO:0000256" key="4">
    <source>
        <dbReference type="ARBA" id="ARBA00022448"/>
    </source>
</evidence>
<protein>
    <recommendedName>
        <fullName evidence="12">MHD domain-containing protein</fullName>
    </recommendedName>
</protein>
<dbReference type="GO" id="GO:0030131">
    <property type="term" value="C:clathrin adaptor complex"/>
    <property type="evidence" value="ECO:0007669"/>
    <property type="project" value="UniProtKB-UniRule"/>
</dbReference>
<comment type="similarity">
    <text evidence="11">Belongs to the adaptor complexes medium subunit family.</text>
</comment>
<keyword evidence="7 11" id="KW-0653">Protein transport</keyword>
<dbReference type="InterPro" id="IPR028565">
    <property type="entry name" value="MHD"/>
</dbReference>
<dbReference type="PANTHER" id="PTHR10529">
    <property type="entry name" value="AP COMPLEX SUBUNIT MU"/>
    <property type="match status" value="1"/>
</dbReference>
<evidence type="ECO:0000256" key="1">
    <source>
        <dbReference type="ARBA" id="ARBA00004156"/>
    </source>
</evidence>
<dbReference type="GO" id="GO:0030659">
    <property type="term" value="C:cytoplasmic vesicle membrane"/>
    <property type="evidence" value="ECO:0007669"/>
    <property type="project" value="UniProtKB-SubCell"/>
</dbReference>
<evidence type="ECO:0000313" key="14">
    <source>
        <dbReference type="Proteomes" id="UP000038830"/>
    </source>
</evidence>
<dbReference type="InterPro" id="IPR043532">
    <property type="entry name" value="AP2_Mu_N"/>
</dbReference>
<dbReference type="InterPro" id="IPR011012">
    <property type="entry name" value="Longin-like_dom_sf"/>
</dbReference>
<reference evidence="14" key="1">
    <citation type="journal article" date="2015" name="J. Biotechnol.">
        <title>The structure of the Cyberlindnera jadinii genome and its relation to Candida utilis analyzed by the occurrence of single nucleotide polymorphisms.</title>
        <authorList>
            <person name="Rupp O."/>
            <person name="Brinkrolf K."/>
            <person name="Buerth C."/>
            <person name="Kunigo M."/>
            <person name="Schneider J."/>
            <person name="Jaenicke S."/>
            <person name="Goesmann A."/>
            <person name="Puehler A."/>
            <person name="Jaeger K.-E."/>
            <person name="Ernst J.F."/>
        </authorList>
    </citation>
    <scope>NUCLEOTIDE SEQUENCE [LARGE SCALE GENOMIC DNA]</scope>
    <source>
        <strain evidence="14">ATCC 18201 / CBS 1600 / BCRC 20928 / JCM 3617 / NBRC 0987 / NRRL Y-1542</strain>
    </source>
</reference>
<dbReference type="GO" id="GO:0005905">
    <property type="term" value="C:clathrin-coated pit"/>
    <property type="evidence" value="ECO:0007669"/>
    <property type="project" value="UniProtKB-KW"/>
</dbReference>
<dbReference type="Pfam" id="PF00928">
    <property type="entry name" value="Adap_comp_sub"/>
    <property type="match status" value="1"/>
</dbReference>